<protein>
    <recommendedName>
        <fullName evidence="4">Secreted protein</fullName>
    </recommendedName>
</protein>
<name>A0ABV7ZPR8_9CORY</name>
<evidence type="ECO:0000313" key="3">
    <source>
        <dbReference type="Proteomes" id="UP001595751"/>
    </source>
</evidence>
<keyword evidence="3" id="KW-1185">Reference proteome</keyword>
<reference evidence="3" key="1">
    <citation type="journal article" date="2019" name="Int. J. Syst. Evol. Microbiol.">
        <title>The Global Catalogue of Microorganisms (GCM) 10K type strain sequencing project: providing services to taxonomists for standard genome sequencing and annotation.</title>
        <authorList>
            <consortium name="The Broad Institute Genomics Platform"/>
            <consortium name="The Broad Institute Genome Sequencing Center for Infectious Disease"/>
            <person name="Wu L."/>
            <person name="Ma J."/>
        </authorList>
    </citation>
    <scope>NUCLEOTIDE SEQUENCE [LARGE SCALE GENOMIC DNA]</scope>
    <source>
        <strain evidence="3">CCUG 53252</strain>
    </source>
</reference>
<gene>
    <name evidence="2" type="ORF">ACFORJ_08305</name>
</gene>
<sequence length="69" mass="7226">MTEFLITWGAALLTAAAFAGYAALAVNREVRGPGRRDRATPRGRWLTAAVAVTAIACAAALILRLAELS</sequence>
<dbReference type="EMBL" id="JBHRZN010000002">
    <property type="protein sequence ID" value="MFC3850165.1"/>
    <property type="molecule type" value="Genomic_DNA"/>
</dbReference>
<feature type="transmembrane region" description="Helical" evidence="1">
    <location>
        <begin position="45"/>
        <end position="66"/>
    </location>
</feature>
<dbReference type="Proteomes" id="UP001595751">
    <property type="component" value="Unassembled WGS sequence"/>
</dbReference>
<keyword evidence="1" id="KW-1133">Transmembrane helix</keyword>
<evidence type="ECO:0008006" key="4">
    <source>
        <dbReference type="Google" id="ProtNLM"/>
    </source>
</evidence>
<organism evidence="2 3">
    <name type="scientific">Corynebacterium hansenii</name>
    <dbReference type="NCBI Taxonomy" id="394964"/>
    <lineage>
        <taxon>Bacteria</taxon>
        <taxon>Bacillati</taxon>
        <taxon>Actinomycetota</taxon>
        <taxon>Actinomycetes</taxon>
        <taxon>Mycobacteriales</taxon>
        <taxon>Corynebacteriaceae</taxon>
        <taxon>Corynebacterium</taxon>
    </lineage>
</organism>
<proteinExistence type="predicted"/>
<evidence type="ECO:0000313" key="2">
    <source>
        <dbReference type="EMBL" id="MFC3850165.1"/>
    </source>
</evidence>
<comment type="caution">
    <text evidence="2">The sequence shown here is derived from an EMBL/GenBank/DDBJ whole genome shotgun (WGS) entry which is preliminary data.</text>
</comment>
<feature type="transmembrane region" description="Helical" evidence="1">
    <location>
        <begin position="6"/>
        <end position="24"/>
    </location>
</feature>
<evidence type="ECO:0000256" key="1">
    <source>
        <dbReference type="SAM" id="Phobius"/>
    </source>
</evidence>
<accession>A0ABV7ZPR8</accession>
<keyword evidence="1" id="KW-0812">Transmembrane</keyword>
<dbReference type="RefSeq" id="WP_048741239.1">
    <property type="nucleotide sequence ID" value="NZ_JBHRZN010000002.1"/>
</dbReference>
<keyword evidence="1" id="KW-0472">Membrane</keyword>